<dbReference type="Pfam" id="PF02558">
    <property type="entry name" value="ApbA"/>
    <property type="match status" value="1"/>
</dbReference>
<proteinExistence type="predicted"/>
<evidence type="ECO:0000259" key="1">
    <source>
        <dbReference type="Pfam" id="PF02558"/>
    </source>
</evidence>
<sequence length="316" mass="35439">MKILMFGRGVISAQYGWAFEKAGHEVEFYVRPGRKDQFGPFIDLDILDGRTSFKGVPVKERWPIQMREELSPNHDYDLIVLSVNHNQFEDVVKVIGPYVGKATILLFNNVWQDLPIFVEGLPMEQIIWGFPGGGGGFSSNSKLEGGFMKSIYLQTEATAASPSRHQRVVELFRQAGFSFSWQKDIRVWYWFHFILNAGMAAQALKEGSYSNLYQSPKKVANAILLMREMLPLITAKGGKIGLGTALAMRLPAGLIGYAAFKLLKGNSVPAAIMERMERTAYISRESFAHFPNDVLAEARKLGVSLPRLEAMEGHFK</sequence>
<evidence type="ECO:0000313" key="3">
    <source>
        <dbReference type="Proteomes" id="UP000653578"/>
    </source>
</evidence>
<name>A0ABX1XC17_9BACL</name>
<dbReference type="EMBL" id="WHNY01000047">
    <property type="protein sequence ID" value="NOU65509.1"/>
    <property type="molecule type" value="Genomic_DNA"/>
</dbReference>
<dbReference type="InterPro" id="IPR036291">
    <property type="entry name" value="NAD(P)-bd_dom_sf"/>
</dbReference>
<dbReference type="Gene3D" id="3.40.50.720">
    <property type="entry name" value="NAD(P)-binding Rossmann-like Domain"/>
    <property type="match status" value="1"/>
</dbReference>
<gene>
    <name evidence="2" type="ORF">GC096_15850</name>
</gene>
<keyword evidence="3" id="KW-1185">Reference proteome</keyword>
<dbReference type="Proteomes" id="UP000653578">
    <property type="component" value="Unassembled WGS sequence"/>
</dbReference>
<accession>A0ABX1XC17</accession>
<dbReference type="SUPFAM" id="SSF51735">
    <property type="entry name" value="NAD(P)-binding Rossmann-fold domains"/>
    <property type="match status" value="1"/>
</dbReference>
<evidence type="ECO:0000313" key="2">
    <source>
        <dbReference type="EMBL" id="NOU65509.1"/>
    </source>
</evidence>
<dbReference type="RefSeq" id="WP_171631532.1">
    <property type="nucleotide sequence ID" value="NZ_WHNY01000047.1"/>
</dbReference>
<feature type="domain" description="Ketopantoate reductase N-terminal" evidence="1">
    <location>
        <begin position="3"/>
        <end position="129"/>
    </location>
</feature>
<protein>
    <submittedName>
        <fullName evidence="2">Ketopantoate reductase</fullName>
    </submittedName>
</protein>
<organism evidence="2 3">
    <name type="scientific">Paenibacillus plantarum</name>
    <dbReference type="NCBI Taxonomy" id="2654975"/>
    <lineage>
        <taxon>Bacteria</taxon>
        <taxon>Bacillati</taxon>
        <taxon>Bacillota</taxon>
        <taxon>Bacilli</taxon>
        <taxon>Bacillales</taxon>
        <taxon>Paenibacillaceae</taxon>
        <taxon>Paenibacillus</taxon>
    </lineage>
</organism>
<dbReference type="InterPro" id="IPR013332">
    <property type="entry name" value="KPR_N"/>
</dbReference>
<reference evidence="2 3" key="1">
    <citation type="submission" date="2019-10" db="EMBL/GenBank/DDBJ databases">
        <title>Description of Paenibacillus humi sp. nov.</title>
        <authorList>
            <person name="Carlier A."/>
            <person name="Qi S."/>
        </authorList>
    </citation>
    <scope>NUCLEOTIDE SEQUENCE [LARGE SCALE GENOMIC DNA]</scope>
    <source>
        <strain evidence="2 3">LMG 31461</strain>
    </source>
</reference>
<comment type="caution">
    <text evidence="2">The sequence shown here is derived from an EMBL/GenBank/DDBJ whole genome shotgun (WGS) entry which is preliminary data.</text>
</comment>